<dbReference type="EMBL" id="FNDJ01000005">
    <property type="protein sequence ID" value="SDI34047.1"/>
    <property type="molecule type" value="Genomic_DNA"/>
</dbReference>
<feature type="transmembrane region" description="Helical" evidence="1">
    <location>
        <begin position="12"/>
        <end position="40"/>
    </location>
</feature>
<gene>
    <name evidence="2" type="ORF">SAMN05421869_105171</name>
</gene>
<dbReference type="OrthoDB" id="5190630at2"/>
<evidence type="ECO:0008006" key="4">
    <source>
        <dbReference type="Google" id="ProtNLM"/>
    </source>
</evidence>
<organism evidence="2 3">
    <name type="scientific">Nonomuraea jiangxiensis</name>
    <dbReference type="NCBI Taxonomy" id="633440"/>
    <lineage>
        <taxon>Bacteria</taxon>
        <taxon>Bacillati</taxon>
        <taxon>Actinomycetota</taxon>
        <taxon>Actinomycetes</taxon>
        <taxon>Streptosporangiales</taxon>
        <taxon>Streptosporangiaceae</taxon>
        <taxon>Nonomuraea</taxon>
    </lineage>
</organism>
<keyword evidence="1" id="KW-0472">Membrane</keyword>
<accession>A0A1G8JSK4</accession>
<sequence length="314" mass="35403">MLDWVENLEPSLAAAVISAAVSAVVAVLTVLLAPVVKYGLDSRLESRKLDLQYRLEQRRALREHIGQHKGRILETASELNDRLANFIRLPDAKAWLRLEGRYPGGIYSTTFAQRMVSHWSTIQQFADSALYIDATVATREDLAFVKFLRLNLDVWTDVSLFDGRTYDRGRSSAHFFQGQLLDMVAPLTAADGTRGTAPGELRRAFRAELERNPDVYKSVFLFLDGLRPETLRYQRLLAARLVLIVTLNAFGYDYQRTSSEDIHGVAVLLEPSIRRNLAEIVGRAHLTKQKDVRALLVILRSASDGRTPRRIGRA</sequence>
<dbReference type="Proteomes" id="UP000199202">
    <property type="component" value="Unassembled WGS sequence"/>
</dbReference>
<name>A0A1G8JSK4_9ACTN</name>
<proteinExistence type="predicted"/>
<reference evidence="2 3" key="1">
    <citation type="submission" date="2016-10" db="EMBL/GenBank/DDBJ databases">
        <authorList>
            <person name="de Groot N.N."/>
        </authorList>
    </citation>
    <scope>NUCLEOTIDE SEQUENCE [LARGE SCALE GENOMIC DNA]</scope>
    <source>
        <strain evidence="2 3">CGMCC 4.6533</strain>
    </source>
</reference>
<dbReference type="RefSeq" id="WP_143043686.1">
    <property type="nucleotide sequence ID" value="NZ_FNDJ01000005.1"/>
</dbReference>
<protein>
    <recommendedName>
        <fullName evidence="4">Phage abortive infection protein</fullName>
    </recommendedName>
</protein>
<keyword evidence="1" id="KW-0812">Transmembrane</keyword>
<keyword evidence="1" id="KW-1133">Transmembrane helix</keyword>
<keyword evidence="3" id="KW-1185">Reference proteome</keyword>
<evidence type="ECO:0000313" key="3">
    <source>
        <dbReference type="Proteomes" id="UP000199202"/>
    </source>
</evidence>
<dbReference type="STRING" id="633440.SAMN05421869_105171"/>
<evidence type="ECO:0000313" key="2">
    <source>
        <dbReference type="EMBL" id="SDI34047.1"/>
    </source>
</evidence>
<dbReference type="AlphaFoldDB" id="A0A1G8JSK4"/>
<evidence type="ECO:0000256" key="1">
    <source>
        <dbReference type="SAM" id="Phobius"/>
    </source>
</evidence>